<keyword evidence="5" id="KW-0288">FMN</keyword>
<keyword evidence="14" id="KW-1185">Reference proteome</keyword>
<evidence type="ECO:0000256" key="10">
    <source>
        <dbReference type="ARBA" id="ARBA00022840"/>
    </source>
</evidence>
<dbReference type="GO" id="GO:0008531">
    <property type="term" value="F:riboflavin kinase activity"/>
    <property type="evidence" value="ECO:0007669"/>
    <property type="project" value="TreeGrafter"/>
</dbReference>
<evidence type="ECO:0000256" key="8">
    <source>
        <dbReference type="ARBA" id="ARBA00022741"/>
    </source>
</evidence>
<dbReference type="GO" id="GO:0009231">
    <property type="term" value="P:riboflavin biosynthetic process"/>
    <property type="evidence" value="ECO:0007669"/>
    <property type="project" value="InterPro"/>
</dbReference>
<name>A0A1G8KW24_9BACI</name>
<comment type="pathway">
    <text evidence="1">Cofactor biosynthesis; FAD biosynthesis; FAD from FMN: step 1/1.</text>
</comment>
<evidence type="ECO:0000256" key="5">
    <source>
        <dbReference type="ARBA" id="ARBA00022643"/>
    </source>
</evidence>
<organism evidence="13 14">
    <name type="scientific">Alteribacillus bidgolensis</name>
    <dbReference type="NCBI Taxonomy" id="930129"/>
    <lineage>
        <taxon>Bacteria</taxon>
        <taxon>Bacillati</taxon>
        <taxon>Bacillota</taxon>
        <taxon>Bacilli</taxon>
        <taxon>Bacillales</taxon>
        <taxon>Bacillaceae</taxon>
        <taxon>Alteribacillus</taxon>
    </lineage>
</organism>
<dbReference type="GO" id="GO:0009398">
    <property type="term" value="P:FMN biosynthetic process"/>
    <property type="evidence" value="ECO:0007669"/>
    <property type="project" value="TreeGrafter"/>
</dbReference>
<feature type="domain" description="FAD synthetase" evidence="12">
    <location>
        <begin position="10"/>
        <end position="155"/>
    </location>
</feature>
<protein>
    <recommendedName>
        <fullName evidence="3">FAD synthase</fullName>
        <ecNumber evidence="3">2.7.7.2</ecNumber>
    </recommendedName>
</protein>
<evidence type="ECO:0000313" key="14">
    <source>
        <dbReference type="Proteomes" id="UP000199017"/>
    </source>
</evidence>
<evidence type="ECO:0000256" key="11">
    <source>
        <dbReference type="ARBA" id="ARBA00049494"/>
    </source>
</evidence>
<evidence type="ECO:0000256" key="2">
    <source>
        <dbReference type="ARBA" id="ARBA00010214"/>
    </source>
</evidence>
<dbReference type="Proteomes" id="UP000199017">
    <property type="component" value="Unassembled WGS sequence"/>
</dbReference>
<sequence length="179" mass="19929">MKVHDNNTPDLHGSVVAIGAFDGMHLGHQAVIRETVNLGEIYNIPSVVYTFDTPPRAYFQNSTILMNAKEKLEMVKKLGAKQVVIASFNKDYVQKSAESFIKELNKMHPKEILVGNDFRFGKGRSGNVQLLKKYFNVRIIEPVRCTRGEVISSTRIRKLIALGDTQGVGALLGEKEGVK</sequence>
<dbReference type="UniPathway" id="UPA00277">
    <property type="reaction ID" value="UER00407"/>
</dbReference>
<dbReference type="PANTHER" id="PTHR22749">
    <property type="entry name" value="RIBOFLAVIN KINASE/FMN ADENYLYLTRANSFERASE"/>
    <property type="match status" value="1"/>
</dbReference>
<dbReference type="GO" id="GO:0003919">
    <property type="term" value="F:FMN adenylyltransferase activity"/>
    <property type="evidence" value="ECO:0007669"/>
    <property type="project" value="UniProtKB-EC"/>
</dbReference>
<comment type="catalytic activity">
    <reaction evidence="11">
        <text>FMN + ATP + H(+) = FAD + diphosphate</text>
        <dbReference type="Rhea" id="RHEA:17237"/>
        <dbReference type="ChEBI" id="CHEBI:15378"/>
        <dbReference type="ChEBI" id="CHEBI:30616"/>
        <dbReference type="ChEBI" id="CHEBI:33019"/>
        <dbReference type="ChEBI" id="CHEBI:57692"/>
        <dbReference type="ChEBI" id="CHEBI:58210"/>
        <dbReference type="EC" id="2.7.7.2"/>
    </reaction>
</comment>
<evidence type="ECO:0000256" key="7">
    <source>
        <dbReference type="ARBA" id="ARBA00022695"/>
    </source>
</evidence>
<keyword evidence="4" id="KW-0285">Flavoprotein</keyword>
<dbReference type="CDD" id="cd02064">
    <property type="entry name" value="FAD_synthetase_N"/>
    <property type="match status" value="1"/>
</dbReference>
<comment type="similarity">
    <text evidence="2">Belongs to the RibF family.</text>
</comment>
<dbReference type="SUPFAM" id="SSF52374">
    <property type="entry name" value="Nucleotidylyl transferase"/>
    <property type="match status" value="1"/>
</dbReference>
<dbReference type="Gene3D" id="3.40.50.620">
    <property type="entry name" value="HUPs"/>
    <property type="match status" value="1"/>
</dbReference>
<dbReference type="GO" id="GO:0006747">
    <property type="term" value="P:FAD biosynthetic process"/>
    <property type="evidence" value="ECO:0007669"/>
    <property type="project" value="UniProtKB-UniPathway"/>
</dbReference>
<dbReference type="InterPro" id="IPR015864">
    <property type="entry name" value="FAD_synthase"/>
</dbReference>
<evidence type="ECO:0000256" key="6">
    <source>
        <dbReference type="ARBA" id="ARBA00022679"/>
    </source>
</evidence>
<dbReference type="InterPro" id="IPR014729">
    <property type="entry name" value="Rossmann-like_a/b/a_fold"/>
</dbReference>
<dbReference type="Pfam" id="PF06574">
    <property type="entry name" value="FAD_syn"/>
    <property type="match status" value="1"/>
</dbReference>
<dbReference type="EMBL" id="FNDU01000008">
    <property type="protein sequence ID" value="SDI47611.1"/>
    <property type="molecule type" value="Genomic_DNA"/>
</dbReference>
<dbReference type="RefSeq" id="WP_091585866.1">
    <property type="nucleotide sequence ID" value="NZ_FNDU01000008.1"/>
</dbReference>
<reference evidence="13 14" key="1">
    <citation type="submission" date="2016-10" db="EMBL/GenBank/DDBJ databases">
        <authorList>
            <person name="de Groot N.N."/>
        </authorList>
    </citation>
    <scope>NUCLEOTIDE SEQUENCE [LARGE SCALE GENOMIC DNA]</scope>
    <source>
        <strain evidence="14">P4B,CCM 7963,CECT 7998,DSM 25260,IBRC-M 10614,KCTC 13821</strain>
    </source>
</reference>
<keyword evidence="13" id="KW-0418">Kinase</keyword>
<dbReference type="OrthoDB" id="9803667at2"/>
<keyword evidence="7 13" id="KW-0548">Nucleotidyltransferase</keyword>
<keyword evidence="6 13" id="KW-0808">Transferase</keyword>
<evidence type="ECO:0000259" key="12">
    <source>
        <dbReference type="Pfam" id="PF06574"/>
    </source>
</evidence>
<keyword evidence="9" id="KW-0274">FAD</keyword>
<proteinExistence type="inferred from homology"/>
<dbReference type="AlphaFoldDB" id="A0A1G8KW24"/>
<dbReference type="PANTHER" id="PTHR22749:SF6">
    <property type="entry name" value="RIBOFLAVIN KINASE"/>
    <property type="match status" value="1"/>
</dbReference>
<dbReference type="InterPro" id="IPR023468">
    <property type="entry name" value="Riboflavin_kinase"/>
</dbReference>
<dbReference type="EC" id="2.7.7.2" evidence="3"/>
<evidence type="ECO:0000256" key="1">
    <source>
        <dbReference type="ARBA" id="ARBA00004726"/>
    </source>
</evidence>
<evidence type="ECO:0000313" key="13">
    <source>
        <dbReference type="EMBL" id="SDI47611.1"/>
    </source>
</evidence>
<dbReference type="GO" id="GO:0005524">
    <property type="term" value="F:ATP binding"/>
    <property type="evidence" value="ECO:0007669"/>
    <property type="project" value="UniProtKB-KW"/>
</dbReference>
<evidence type="ECO:0000256" key="4">
    <source>
        <dbReference type="ARBA" id="ARBA00022630"/>
    </source>
</evidence>
<gene>
    <name evidence="13" type="ORF">SAMN05216352_10838</name>
</gene>
<evidence type="ECO:0000256" key="3">
    <source>
        <dbReference type="ARBA" id="ARBA00012393"/>
    </source>
</evidence>
<keyword evidence="8" id="KW-0547">Nucleotide-binding</keyword>
<keyword evidence="10" id="KW-0067">ATP-binding</keyword>
<evidence type="ECO:0000256" key="9">
    <source>
        <dbReference type="ARBA" id="ARBA00022827"/>
    </source>
</evidence>
<dbReference type="STRING" id="930129.SAMN05216352_10838"/>
<accession>A0A1G8KW24</accession>